<sequence>MQTEEDDEPEILCPCMKCVNRFWFPREEVFNHLIANRFNKRYKVWNFHGEGFTIGSSSRGDGHQYDNQNTLDDMDEMINDIFRDVIGGLSSEAEEHRKGPDESAKKFYKLLEDAREQLYLGCKDFSVLSYTLQLYLLKCLNGWSNSSFDGLMKLQGAAFPFAKLPTSFHHAKKNGEEPLT</sequence>
<evidence type="ECO:0000259" key="1">
    <source>
        <dbReference type="Pfam" id="PF13963"/>
    </source>
</evidence>
<name>A0A803N760_CHEQI</name>
<protein>
    <recommendedName>
        <fullName evidence="1">Transposase-associated domain-containing protein</fullName>
    </recommendedName>
</protein>
<organism evidence="2 3">
    <name type="scientific">Chenopodium quinoa</name>
    <name type="common">Quinoa</name>
    <dbReference type="NCBI Taxonomy" id="63459"/>
    <lineage>
        <taxon>Eukaryota</taxon>
        <taxon>Viridiplantae</taxon>
        <taxon>Streptophyta</taxon>
        <taxon>Embryophyta</taxon>
        <taxon>Tracheophyta</taxon>
        <taxon>Spermatophyta</taxon>
        <taxon>Magnoliopsida</taxon>
        <taxon>eudicotyledons</taxon>
        <taxon>Gunneridae</taxon>
        <taxon>Pentapetalae</taxon>
        <taxon>Caryophyllales</taxon>
        <taxon>Chenopodiaceae</taxon>
        <taxon>Chenopodioideae</taxon>
        <taxon>Atripliceae</taxon>
        <taxon>Chenopodium</taxon>
    </lineage>
</organism>
<feature type="domain" description="Transposase-associated" evidence="1">
    <location>
        <begin position="5"/>
        <end position="50"/>
    </location>
</feature>
<dbReference type="Proteomes" id="UP000596660">
    <property type="component" value="Unplaced"/>
</dbReference>
<dbReference type="AlphaFoldDB" id="A0A803N760"/>
<proteinExistence type="predicted"/>
<dbReference type="Pfam" id="PF13963">
    <property type="entry name" value="Transpos_assoc"/>
    <property type="match status" value="1"/>
</dbReference>
<dbReference type="InterPro" id="IPR029480">
    <property type="entry name" value="Transpos_assoc"/>
</dbReference>
<reference evidence="2" key="1">
    <citation type="journal article" date="2017" name="Nature">
        <title>The genome of Chenopodium quinoa.</title>
        <authorList>
            <person name="Jarvis D.E."/>
            <person name="Ho Y.S."/>
            <person name="Lightfoot D.J."/>
            <person name="Schmoeckel S.M."/>
            <person name="Li B."/>
            <person name="Borm T.J.A."/>
            <person name="Ohyanagi H."/>
            <person name="Mineta K."/>
            <person name="Michell C.T."/>
            <person name="Saber N."/>
            <person name="Kharbatia N.M."/>
            <person name="Rupper R.R."/>
            <person name="Sharp A.R."/>
            <person name="Dally N."/>
            <person name="Boughton B.A."/>
            <person name="Woo Y.H."/>
            <person name="Gao G."/>
            <person name="Schijlen E.G.W.M."/>
            <person name="Guo X."/>
            <person name="Momin A.A."/>
            <person name="Negrao S."/>
            <person name="Al-Babili S."/>
            <person name="Gehring C."/>
            <person name="Roessner U."/>
            <person name="Jung C."/>
            <person name="Murphy K."/>
            <person name="Arold S.T."/>
            <person name="Gojobori T."/>
            <person name="van der Linden C.G."/>
            <person name="van Loo E.N."/>
            <person name="Jellen E.N."/>
            <person name="Maughan P.J."/>
            <person name="Tester M."/>
        </authorList>
    </citation>
    <scope>NUCLEOTIDE SEQUENCE [LARGE SCALE GENOMIC DNA]</scope>
    <source>
        <strain evidence="2">cv. PI 614886</strain>
    </source>
</reference>
<evidence type="ECO:0000313" key="2">
    <source>
        <dbReference type="EnsemblPlants" id="AUR62041594-RA:cds"/>
    </source>
</evidence>
<dbReference type="OMA" id="CELECRE"/>
<accession>A0A803N760</accession>
<dbReference type="EnsemblPlants" id="AUR62041594-RA">
    <property type="protein sequence ID" value="AUR62041594-RA:cds"/>
    <property type="gene ID" value="AUR62041594"/>
</dbReference>
<keyword evidence="3" id="KW-1185">Reference proteome</keyword>
<dbReference type="Gramene" id="AUR62041594-RA">
    <property type="protein sequence ID" value="AUR62041594-RA:cds"/>
    <property type="gene ID" value="AUR62041594"/>
</dbReference>
<evidence type="ECO:0000313" key="3">
    <source>
        <dbReference type="Proteomes" id="UP000596660"/>
    </source>
</evidence>
<reference evidence="2" key="2">
    <citation type="submission" date="2021-03" db="UniProtKB">
        <authorList>
            <consortium name="EnsemblPlants"/>
        </authorList>
    </citation>
    <scope>IDENTIFICATION</scope>
</reference>